<dbReference type="AlphaFoldDB" id="A0A815C768"/>
<comment type="caution">
    <text evidence="1">The sequence shown here is derived from an EMBL/GenBank/DDBJ whole genome shotgun (WGS) entry which is preliminary data.</text>
</comment>
<reference evidence="1" key="1">
    <citation type="submission" date="2021-02" db="EMBL/GenBank/DDBJ databases">
        <authorList>
            <person name="Nowell W R."/>
        </authorList>
    </citation>
    <scope>NUCLEOTIDE SEQUENCE</scope>
</reference>
<dbReference type="Proteomes" id="UP000663889">
    <property type="component" value="Unassembled WGS sequence"/>
</dbReference>
<gene>
    <name evidence="1" type="ORF">SEV965_LOCUS25179</name>
</gene>
<name>A0A815C768_9BILA</name>
<dbReference type="EMBL" id="CAJNOU010002005">
    <property type="protein sequence ID" value="CAF1279506.1"/>
    <property type="molecule type" value="Genomic_DNA"/>
</dbReference>
<evidence type="ECO:0000313" key="1">
    <source>
        <dbReference type="EMBL" id="CAF1279506.1"/>
    </source>
</evidence>
<dbReference type="InterPro" id="IPR036397">
    <property type="entry name" value="RNaseH_sf"/>
</dbReference>
<sequence>MDKEYFCFHIKVCPVLHIKPIVIHNELRTVFGDEAPPLRTVQRWSKWFREGREEVEGEERPGRPITETTHENMRQVRDLINDDPYVTVGELKVQSDVWRLCHVVLDDESWLYHKQIGRKSSNATLVTSGDPPPKMVRHSHFAPRTLLPIFFQSTSSVLIHSVKRAQTMDH</sequence>
<dbReference type="Gene3D" id="3.30.420.10">
    <property type="entry name" value="Ribonuclease H-like superfamily/Ribonuclease H"/>
    <property type="match status" value="1"/>
</dbReference>
<dbReference type="PANTHER" id="PTHR46060">
    <property type="entry name" value="MARINER MOS1 TRANSPOSASE-LIKE PROTEIN"/>
    <property type="match status" value="1"/>
</dbReference>
<organism evidence="1 2">
    <name type="scientific">Rotaria sordida</name>
    <dbReference type="NCBI Taxonomy" id="392033"/>
    <lineage>
        <taxon>Eukaryota</taxon>
        <taxon>Metazoa</taxon>
        <taxon>Spiralia</taxon>
        <taxon>Gnathifera</taxon>
        <taxon>Rotifera</taxon>
        <taxon>Eurotatoria</taxon>
        <taxon>Bdelloidea</taxon>
        <taxon>Philodinida</taxon>
        <taxon>Philodinidae</taxon>
        <taxon>Rotaria</taxon>
    </lineage>
</organism>
<proteinExistence type="predicted"/>
<dbReference type="GO" id="GO:0003676">
    <property type="term" value="F:nucleic acid binding"/>
    <property type="evidence" value="ECO:0007669"/>
    <property type="project" value="InterPro"/>
</dbReference>
<dbReference type="PANTHER" id="PTHR46060:SF1">
    <property type="entry name" value="MARINER MOS1 TRANSPOSASE-LIKE PROTEIN"/>
    <property type="match status" value="1"/>
</dbReference>
<dbReference type="InterPro" id="IPR052709">
    <property type="entry name" value="Transposase-MT_Hybrid"/>
</dbReference>
<evidence type="ECO:0000313" key="2">
    <source>
        <dbReference type="Proteomes" id="UP000663889"/>
    </source>
</evidence>
<accession>A0A815C768</accession>
<protein>
    <recommendedName>
        <fullName evidence="3">Mos1 transposase HTH domain-containing protein</fullName>
    </recommendedName>
</protein>
<evidence type="ECO:0008006" key="3">
    <source>
        <dbReference type="Google" id="ProtNLM"/>
    </source>
</evidence>